<proteinExistence type="inferred from homology"/>
<evidence type="ECO:0000313" key="10">
    <source>
        <dbReference type="Proteomes" id="UP000254424"/>
    </source>
</evidence>
<dbReference type="Proteomes" id="UP000254424">
    <property type="component" value="Unassembled WGS sequence"/>
</dbReference>
<dbReference type="STRING" id="483216.BACEGG_02299"/>
<evidence type="ECO:0000256" key="6">
    <source>
        <dbReference type="SAM" id="SignalP"/>
    </source>
</evidence>
<dbReference type="InterPro" id="IPR011990">
    <property type="entry name" value="TPR-like_helical_dom_sf"/>
</dbReference>
<evidence type="ECO:0000256" key="2">
    <source>
        <dbReference type="ARBA" id="ARBA00006275"/>
    </source>
</evidence>
<dbReference type="Gene3D" id="1.25.40.390">
    <property type="match status" value="1"/>
</dbReference>
<evidence type="ECO:0000256" key="3">
    <source>
        <dbReference type="ARBA" id="ARBA00022729"/>
    </source>
</evidence>
<gene>
    <name evidence="9" type="ORF">NCTC11155_01529</name>
</gene>
<comment type="similarity">
    <text evidence="2">Belongs to the SusD family.</text>
</comment>
<dbReference type="InterPro" id="IPR033985">
    <property type="entry name" value="SusD-like_N"/>
</dbReference>
<name>A0A380YSU2_9BACE</name>
<dbReference type="SUPFAM" id="SSF48452">
    <property type="entry name" value="TPR-like"/>
    <property type="match status" value="1"/>
</dbReference>
<dbReference type="EMBL" id="UFSX01000001">
    <property type="protein sequence ID" value="SUV29542.1"/>
    <property type="molecule type" value="Genomic_DNA"/>
</dbReference>
<dbReference type="RefSeq" id="WP_004290621.1">
    <property type="nucleotide sequence ID" value="NZ_CABKNQ010000018.1"/>
</dbReference>
<dbReference type="Pfam" id="PF07980">
    <property type="entry name" value="SusD_RagB"/>
    <property type="match status" value="1"/>
</dbReference>
<organism evidence="9 10">
    <name type="scientific">Bacteroides eggerthii</name>
    <dbReference type="NCBI Taxonomy" id="28111"/>
    <lineage>
        <taxon>Bacteria</taxon>
        <taxon>Pseudomonadati</taxon>
        <taxon>Bacteroidota</taxon>
        <taxon>Bacteroidia</taxon>
        <taxon>Bacteroidales</taxon>
        <taxon>Bacteroidaceae</taxon>
        <taxon>Bacteroides</taxon>
    </lineage>
</organism>
<comment type="subcellular location">
    <subcellularLocation>
        <location evidence="1">Cell outer membrane</location>
    </subcellularLocation>
</comment>
<evidence type="ECO:0000259" key="8">
    <source>
        <dbReference type="Pfam" id="PF14322"/>
    </source>
</evidence>
<reference evidence="9 10" key="1">
    <citation type="submission" date="2018-06" db="EMBL/GenBank/DDBJ databases">
        <authorList>
            <consortium name="Pathogen Informatics"/>
            <person name="Doyle S."/>
        </authorList>
    </citation>
    <scope>NUCLEOTIDE SEQUENCE [LARGE SCALE GENOMIC DNA]</scope>
    <source>
        <strain evidence="9 10">NCTC11155</strain>
    </source>
</reference>
<dbReference type="GO" id="GO:0009279">
    <property type="term" value="C:cell outer membrane"/>
    <property type="evidence" value="ECO:0007669"/>
    <property type="project" value="UniProtKB-SubCell"/>
</dbReference>
<keyword evidence="3 6" id="KW-0732">Signal</keyword>
<dbReference type="Pfam" id="PF14322">
    <property type="entry name" value="SusD-like_3"/>
    <property type="match status" value="1"/>
</dbReference>
<keyword evidence="4" id="KW-0472">Membrane</keyword>
<dbReference type="GeneID" id="93071433"/>
<dbReference type="InterPro" id="IPR012944">
    <property type="entry name" value="SusD_RagB_dom"/>
</dbReference>
<evidence type="ECO:0000259" key="7">
    <source>
        <dbReference type="Pfam" id="PF07980"/>
    </source>
</evidence>
<feature type="domain" description="SusD-like N-terminal" evidence="8">
    <location>
        <begin position="100"/>
        <end position="223"/>
    </location>
</feature>
<accession>A0A380YSU2</accession>
<protein>
    <submittedName>
        <fullName evidence="9">SusD family</fullName>
    </submittedName>
</protein>
<evidence type="ECO:0000256" key="5">
    <source>
        <dbReference type="ARBA" id="ARBA00023237"/>
    </source>
</evidence>
<evidence type="ECO:0000256" key="1">
    <source>
        <dbReference type="ARBA" id="ARBA00004442"/>
    </source>
</evidence>
<feature type="domain" description="RagB/SusD" evidence="7">
    <location>
        <begin position="277"/>
        <end position="562"/>
    </location>
</feature>
<feature type="signal peptide" evidence="6">
    <location>
        <begin position="1"/>
        <end position="21"/>
    </location>
</feature>
<evidence type="ECO:0000256" key="4">
    <source>
        <dbReference type="ARBA" id="ARBA00023136"/>
    </source>
</evidence>
<keyword evidence="5" id="KW-0998">Cell outer membrane</keyword>
<dbReference type="OrthoDB" id="1109873at2"/>
<dbReference type="AlphaFoldDB" id="A0A380YSU2"/>
<feature type="chain" id="PRO_5016929186" evidence="6">
    <location>
        <begin position="22"/>
        <end position="563"/>
    </location>
</feature>
<evidence type="ECO:0000313" key="9">
    <source>
        <dbReference type="EMBL" id="SUV29542.1"/>
    </source>
</evidence>
<sequence>MKKCSNLKVLALAIISLSLNSCDDIFDKLAVNPNQQDVASFYNTPENIDKGVKGIYSYLTTPRALGCNVTRILVNRGDEESDCVELVGQYCPALTSSLSSVVDSYAMFYTAASQACQMIEVIPNVDFSNVALKNAYLGEAYLLRAFAHWYLFLNYRNIPLMEHFPKSSKDYKPQSVPEDTWNFIISDLKKAKELLPKKGFWKGDNIGRVTGASAAAMLGKAYLYRSGVEKYYGNSSVTYYDEAAECFDEIIRGDYGIYKLVDDYNDNFKVATENNDESILEFQFLGDPVNTGFNPGVSNSGVWRDPRGTQPPSLISNNAHVVHQWVYDAFVASKDNDGKTDSRMFGTLVFDDTAPEIHAKSGDKVLVFDNKRFNEYYTKIENGVEVKGFAIVSPQAGKYKSACRKGLDWTLPTKNPGNNMWIGNLRANGMNYTYIRYADVLLMYAEAVLSGGKQGKLTPLQAVNEVRARKSVNMPALPFVDMKGIEHERILELTGEGHRFYDLLRWGKVASRFHELELSDPNFKQYNTSEYLGFVEGKNEWMPIPVDEVEGNPYITGNNPGWN</sequence>